<dbReference type="InterPro" id="IPR052523">
    <property type="entry name" value="Trichothecene_AcTrans"/>
</dbReference>
<dbReference type="RefSeq" id="XP_013326424.1">
    <property type="nucleotide sequence ID" value="XM_013470970.1"/>
</dbReference>
<dbReference type="CDD" id="cd04301">
    <property type="entry name" value="NAT_SF"/>
    <property type="match status" value="1"/>
</dbReference>
<dbReference type="GO" id="GO:0016747">
    <property type="term" value="F:acyltransferase activity, transferring groups other than amino-acyl groups"/>
    <property type="evidence" value="ECO:0007669"/>
    <property type="project" value="InterPro"/>
</dbReference>
<dbReference type="InterPro" id="IPR000182">
    <property type="entry name" value="GNAT_dom"/>
</dbReference>
<dbReference type="STRING" id="1408163.A0A0F4YNG7"/>
<reference evidence="2 3" key="1">
    <citation type="submission" date="2015-04" db="EMBL/GenBank/DDBJ databases">
        <authorList>
            <person name="Heijne W.H."/>
            <person name="Fedorova N.D."/>
            <person name="Nierman W.C."/>
            <person name="Vollebregt A.W."/>
            <person name="Zhao Z."/>
            <person name="Wu L."/>
            <person name="Kumar M."/>
            <person name="Stam H."/>
            <person name="van den Berg M.A."/>
            <person name="Pel H.J."/>
        </authorList>
    </citation>
    <scope>NUCLEOTIDE SEQUENCE [LARGE SCALE GENOMIC DNA]</scope>
    <source>
        <strain evidence="2 3">CBS 393.64</strain>
    </source>
</reference>
<dbReference type="SUPFAM" id="SSF55729">
    <property type="entry name" value="Acyl-CoA N-acyltransferases (Nat)"/>
    <property type="match status" value="1"/>
</dbReference>
<feature type="domain" description="N-acetyltransferase" evidence="1">
    <location>
        <begin position="81"/>
        <end position="229"/>
    </location>
</feature>
<dbReference type="AlphaFoldDB" id="A0A0F4YNG7"/>
<dbReference type="Pfam" id="PF13508">
    <property type="entry name" value="Acetyltransf_7"/>
    <property type="match status" value="1"/>
</dbReference>
<dbReference type="GeneID" id="25318516"/>
<protein>
    <recommendedName>
        <fullName evidence="1">N-acetyltransferase domain-containing protein</fullName>
    </recommendedName>
</protein>
<dbReference type="OrthoDB" id="61113at2759"/>
<evidence type="ECO:0000313" key="2">
    <source>
        <dbReference type="EMBL" id="KKA19812.1"/>
    </source>
</evidence>
<dbReference type="PROSITE" id="PS51186">
    <property type="entry name" value="GNAT"/>
    <property type="match status" value="1"/>
</dbReference>
<evidence type="ECO:0000313" key="3">
    <source>
        <dbReference type="Proteomes" id="UP000053958"/>
    </source>
</evidence>
<dbReference type="PANTHER" id="PTHR42791">
    <property type="entry name" value="GNAT FAMILY ACETYLTRANSFERASE"/>
    <property type="match status" value="1"/>
</dbReference>
<dbReference type="Gene3D" id="3.40.630.30">
    <property type="match status" value="1"/>
</dbReference>
<organism evidence="2 3">
    <name type="scientific">Rasamsonia emersonii (strain ATCC 16479 / CBS 393.64 / IMI 116815)</name>
    <dbReference type="NCBI Taxonomy" id="1408163"/>
    <lineage>
        <taxon>Eukaryota</taxon>
        <taxon>Fungi</taxon>
        <taxon>Dikarya</taxon>
        <taxon>Ascomycota</taxon>
        <taxon>Pezizomycotina</taxon>
        <taxon>Eurotiomycetes</taxon>
        <taxon>Eurotiomycetidae</taxon>
        <taxon>Eurotiales</taxon>
        <taxon>Trichocomaceae</taxon>
        <taxon>Rasamsonia</taxon>
    </lineage>
</organism>
<sequence>MALPITGYTVSTVPATQDGARTIMDIESSANESSPLSRLLWPAHLRPETTPATADAQAQDDEEVSRTVAFLSDPNNRYFWITEDATNKAVAYAWWQYAKGRTEAEWAETYANRYRPEGMNKALMDATSGARFLKRAKILGEKDVFILKELYVRPEFQRRGLGGILVEKGLREADELGLPAYTEATEKGFGLYLKHGFKEVDRVTVDLEPWGGSKGEVSSYALLLRDIQPKRPDTH</sequence>
<accession>A0A0F4YNG7</accession>
<keyword evidence="3" id="KW-1185">Reference proteome</keyword>
<name>A0A0F4YNG7_RASE3</name>
<evidence type="ECO:0000259" key="1">
    <source>
        <dbReference type="PROSITE" id="PS51186"/>
    </source>
</evidence>
<dbReference type="PANTHER" id="PTHR42791:SF1">
    <property type="entry name" value="N-ACETYLTRANSFERASE DOMAIN-CONTAINING PROTEIN"/>
    <property type="match status" value="1"/>
</dbReference>
<gene>
    <name evidence="2" type="ORF">T310_6204</name>
</gene>
<dbReference type="InterPro" id="IPR016181">
    <property type="entry name" value="Acyl_CoA_acyltransferase"/>
</dbReference>
<proteinExistence type="predicted"/>
<dbReference type="EMBL" id="LASV01000314">
    <property type="protein sequence ID" value="KKA19812.1"/>
    <property type="molecule type" value="Genomic_DNA"/>
</dbReference>
<comment type="caution">
    <text evidence="2">The sequence shown here is derived from an EMBL/GenBank/DDBJ whole genome shotgun (WGS) entry which is preliminary data.</text>
</comment>
<dbReference type="Proteomes" id="UP000053958">
    <property type="component" value="Unassembled WGS sequence"/>
</dbReference>